<name>A0A383DJM0_9ZZZZ</name>
<reference evidence="2" key="1">
    <citation type="submission" date="2018-05" db="EMBL/GenBank/DDBJ databases">
        <authorList>
            <person name="Lanie J.A."/>
            <person name="Ng W.-L."/>
            <person name="Kazmierczak K.M."/>
            <person name="Andrzejewski T.M."/>
            <person name="Davidsen T.M."/>
            <person name="Wayne K.J."/>
            <person name="Tettelin H."/>
            <person name="Glass J.I."/>
            <person name="Rusch D."/>
            <person name="Podicherti R."/>
            <person name="Tsui H.-C.T."/>
            <person name="Winkler M.E."/>
        </authorList>
    </citation>
    <scope>NUCLEOTIDE SEQUENCE</scope>
</reference>
<feature type="region of interest" description="Disordered" evidence="1">
    <location>
        <begin position="89"/>
        <end position="113"/>
    </location>
</feature>
<gene>
    <name evidence="2" type="ORF">METZ01_LOCUS497347</name>
</gene>
<accession>A0A383DJM0</accession>
<sequence>MSVIDFANSRMTWFGPLNGSMSRIQLDGMWTLIDDEQGTEDAYYLIAPCHSEHTHSDGQLFTKRNYDFRGIFGETEYTLIRTHWVANPDVSADPGSENTGGRTPVEAGLCKRK</sequence>
<evidence type="ECO:0000313" key="2">
    <source>
        <dbReference type="EMBL" id="SVE44493.1"/>
    </source>
</evidence>
<organism evidence="2">
    <name type="scientific">marine metagenome</name>
    <dbReference type="NCBI Taxonomy" id="408172"/>
    <lineage>
        <taxon>unclassified sequences</taxon>
        <taxon>metagenomes</taxon>
        <taxon>ecological metagenomes</taxon>
    </lineage>
</organism>
<protein>
    <submittedName>
        <fullName evidence="2">Uncharacterized protein</fullName>
    </submittedName>
</protein>
<evidence type="ECO:0000256" key="1">
    <source>
        <dbReference type="SAM" id="MobiDB-lite"/>
    </source>
</evidence>
<dbReference type="AlphaFoldDB" id="A0A383DJM0"/>
<proteinExistence type="predicted"/>
<dbReference type="EMBL" id="UINC01217756">
    <property type="protein sequence ID" value="SVE44493.1"/>
    <property type="molecule type" value="Genomic_DNA"/>
</dbReference>